<proteinExistence type="predicted"/>
<evidence type="ECO:0000256" key="1">
    <source>
        <dbReference type="SAM" id="MobiDB-lite"/>
    </source>
</evidence>
<evidence type="ECO:0000313" key="3">
    <source>
        <dbReference type="EMBL" id="MDP0399351.1"/>
    </source>
</evidence>
<feature type="domain" description="MIP18 family-like" evidence="2">
    <location>
        <begin position="42"/>
        <end position="113"/>
    </location>
</feature>
<dbReference type="PANTHER" id="PTHR42831">
    <property type="entry name" value="FE-S PROTEIN MATURATION AUXILIARY FACTOR YITW"/>
    <property type="match status" value="1"/>
</dbReference>
<dbReference type="SUPFAM" id="SSF117916">
    <property type="entry name" value="Fe-S cluster assembly (FSCA) domain-like"/>
    <property type="match status" value="1"/>
</dbReference>
<dbReference type="Proteomes" id="UP001178281">
    <property type="component" value="Unassembled WGS sequence"/>
</dbReference>
<feature type="region of interest" description="Disordered" evidence="1">
    <location>
        <begin position="1"/>
        <end position="37"/>
    </location>
</feature>
<gene>
    <name evidence="3" type="ORF">Q7X28_15610</name>
</gene>
<dbReference type="Pfam" id="PF01883">
    <property type="entry name" value="FeS_assembly_P"/>
    <property type="match status" value="1"/>
</dbReference>
<accession>A0AA90SRY4</accession>
<name>A0AA90SRY4_9ACTN</name>
<keyword evidence="4" id="KW-1185">Reference proteome</keyword>
<reference evidence="3" key="1">
    <citation type="submission" date="2023-08" db="EMBL/GenBank/DDBJ databases">
        <title>The draft genome of Tsukamurella strandjordii strain 050030.</title>
        <authorList>
            <person name="Zhao F."/>
            <person name="Feng Y."/>
            <person name="Zong Z."/>
        </authorList>
    </citation>
    <scope>NUCLEOTIDE SEQUENCE</scope>
    <source>
        <strain evidence="3">050030</strain>
    </source>
</reference>
<sequence>MTENTAPETTAPETAAAAAPETAAPAAVGPGTDNPLNLPTLDDVEEAMRDVVDPELGINVVDLGLVYDLRVDDDASVIIDMTLTSAACPLTDVIEDQTRAALVSSGLATDAKINWVWMPPWGPDKITDDGREQLRALGFTV</sequence>
<dbReference type="InterPro" id="IPR052339">
    <property type="entry name" value="Fe-S_Maturation_MIP18"/>
</dbReference>
<dbReference type="AlphaFoldDB" id="A0AA90SRY4"/>
<evidence type="ECO:0000259" key="2">
    <source>
        <dbReference type="Pfam" id="PF01883"/>
    </source>
</evidence>
<dbReference type="Gene3D" id="3.30.300.130">
    <property type="entry name" value="Fe-S cluster assembly (FSCA)"/>
    <property type="match status" value="1"/>
</dbReference>
<dbReference type="InterPro" id="IPR002744">
    <property type="entry name" value="MIP18-like"/>
</dbReference>
<dbReference type="RefSeq" id="WP_305112025.1">
    <property type="nucleotide sequence ID" value="NZ_BAAAII010000001.1"/>
</dbReference>
<dbReference type="PANTHER" id="PTHR42831:SF1">
    <property type="entry name" value="FE-S PROTEIN MATURATION AUXILIARY FACTOR YITW"/>
    <property type="match status" value="1"/>
</dbReference>
<protein>
    <submittedName>
        <fullName evidence="3">Metal-sulfur cluster assembly factor</fullName>
    </submittedName>
</protein>
<evidence type="ECO:0000313" key="4">
    <source>
        <dbReference type="Proteomes" id="UP001178281"/>
    </source>
</evidence>
<feature type="compositionally biased region" description="Low complexity" evidence="1">
    <location>
        <begin position="1"/>
        <end position="27"/>
    </location>
</feature>
<dbReference type="EMBL" id="JAUTIX010000006">
    <property type="protein sequence ID" value="MDP0399351.1"/>
    <property type="molecule type" value="Genomic_DNA"/>
</dbReference>
<dbReference type="InterPro" id="IPR034904">
    <property type="entry name" value="FSCA_dom_sf"/>
</dbReference>
<organism evidence="3 4">
    <name type="scientific">Tsukamurella strandjordii</name>
    <dbReference type="NCBI Taxonomy" id="147577"/>
    <lineage>
        <taxon>Bacteria</taxon>
        <taxon>Bacillati</taxon>
        <taxon>Actinomycetota</taxon>
        <taxon>Actinomycetes</taxon>
        <taxon>Mycobacteriales</taxon>
        <taxon>Tsukamurellaceae</taxon>
        <taxon>Tsukamurella</taxon>
    </lineage>
</organism>
<comment type="caution">
    <text evidence="3">The sequence shown here is derived from an EMBL/GenBank/DDBJ whole genome shotgun (WGS) entry which is preliminary data.</text>
</comment>